<protein>
    <recommendedName>
        <fullName evidence="2">MAGE domain-containing protein</fullName>
    </recommendedName>
</protein>
<evidence type="ECO:0000313" key="3">
    <source>
        <dbReference type="EMBL" id="CAL8077278.1"/>
    </source>
</evidence>
<proteinExistence type="predicted"/>
<sequence>MQAVSEELLASPLLEQESDDGLRKTQGDDDSGDTGSEGEIAAQIVDVTLGSISDEAKASIQVEEPRDLFAGSDLKRVVRGSQHNRLSEILSDAEKALRNVFGMHLIRLDHTQSGLQVASTSWATKVAKEEVKKVPEPVSKLNARSITKYMLLSAFPSNVARSALQPDAKKDAQDSTIFLVLSAIFNTGNPISKDPQCKSIMIGDSVKEKDEPMKLIIAQGRNDLENQVDVNLLNDAQSISSRSDSFDLPDNDDTLTDESDFSNEDASDTGTHFSNTDVCDSDVGAADSDTGNASTTGIAANLPTATADSYL</sequence>
<gene>
    <name evidence="3" type="ORF">ODALV1_LOCUS3763</name>
</gene>
<feature type="region of interest" description="Disordered" evidence="1">
    <location>
        <begin position="1"/>
        <end position="39"/>
    </location>
</feature>
<feature type="compositionally biased region" description="Polar residues" evidence="1">
    <location>
        <begin position="289"/>
        <end position="311"/>
    </location>
</feature>
<evidence type="ECO:0000256" key="1">
    <source>
        <dbReference type="SAM" id="MobiDB-lite"/>
    </source>
</evidence>
<evidence type="ECO:0000259" key="2">
    <source>
        <dbReference type="Pfam" id="PF01454"/>
    </source>
</evidence>
<feature type="compositionally biased region" description="Polar residues" evidence="1">
    <location>
        <begin position="268"/>
        <end position="278"/>
    </location>
</feature>
<dbReference type="Proteomes" id="UP001642540">
    <property type="component" value="Unassembled WGS sequence"/>
</dbReference>
<feature type="compositionally biased region" description="Acidic residues" evidence="1">
    <location>
        <begin position="247"/>
        <end position="267"/>
    </location>
</feature>
<reference evidence="3 4" key="1">
    <citation type="submission" date="2024-08" db="EMBL/GenBank/DDBJ databases">
        <authorList>
            <person name="Cucini C."/>
            <person name="Frati F."/>
        </authorList>
    </citation>
    <scope>NUCLEOTIDE SEQUENCE [LARGE SCALE GENOMIC DNA]</scope>
</reference>
<dbReference type="Pfam" id="PF01454">
    <property type="entry name" value="MAGE"/>
    <property type="match status" value="1"/>
</dbReference>
<keyword evidence="4" id="KW-1185">Reference proteome</keyword>
<dbReference type="EMBL" id="CAXLJM020000012">
    <property type="protein sequence ID" value="CAL8077278.1"/>
    <property type="molecule type" value="Genomic_DNA"/>
</dbReference>
<evidence type="ECO:0000313" key="4">
    <source>
        <dbReference type="Proteomes" id="UP001642540"/>
    </source>
</evidence>
<name>A0ABP1PTU5_9HEXA</name>
<feature type="domain" description="MAGE" evidence="2">
    <location>
        <begin position="72"/>
        <end position="193"/>
    </location>
</feature>
<feature type="region of interest" description="Disordered" evidence="1">
    <location>
        <begin position="241"/>
        <end position="311"/>
    </location>
</feature>
<accession>A0ABP1PTU5</accession>
<comment type="caution">
    <text evidence="3">The sequence shown here is derived from an EMBL/GenBank/DDBJ whole genome shotgun (WGS) entry which is preliminary data.</text>
</comment>
<dbReference type="InterPro" id="IPR002190">
    <property type="entry name" value="MHD_dom"/>
</dbReference>
<organism evidence="3 4">
    <name type="scientific">Orchesella dallaii</name>
    <dbReference type="NCBI Taxonomy" id="48710"/>
    <lineage>
        <taxon>Eukaryota</taxon>
        <taxon>Metazoa</taxon>
        <taxon>Ecdysozoa</taxon>
        <taxon>Arthropoda</taxon>
        <taxon>Hexapoda</taxon>
        <taxon>Collembola</taxon>
        <taxon>Entomobryomorpha</taxon>
        <taxon>Entomobryoidea</taxon>
        <taxon>Orchesellidae</taxon>
        <taxon>Orchesellinae</taxon>
        <taxon>Orchesella</taxon>
    </lineage>
</organism>